<keyword evidence="5" id="KW-0804">Transcription</keyword>
<evidence type="ECO:0000256" key="6">
    <source>
        <dbReference type="ARBA" id="ARBA00023242"/>
    </source>
</evidence>
<dbReference type="PANTHER" id="PTHR31845">
    <property type="entry name" value="FINGER DOMAIN PROTEIN, PUTATIVE-RELATED"/>
    <property type="match status" value="1"/>
</dbReference>
<proteinExistence type="predicted"/>
<evidence type="ECO:0000256" key="4">
    <source>
        <dbReference type="ARBA" id="ARBA00023125"/>
    </source>
</evidence>
<dbReference type="Pfam" id="PF04082">
    <property type="entry name" value="Fungal_trans"/>
    <property type="match status" value="1"/>
</dbReference>
<reference evidence="9 10" key="1">
    <citation type="submission" date="2015-01" db="EMBL/GenBank/DDBJ databases">
        <title>The Genome Sequence of Exophiala sideris CBS121828.</title>
        <authorList>
            <consortium name="The Broad Institute Genomics Platform"/>
            <person name="Cuomo C."/>
            <person name="de Hoog S."/>
            <person name="Gorbushina A."/>
            <person name="Stielow B."/>
            <person name="Teixiera M."/>
            <person name="Abouelleil A."/>
            <person name="Chapman S.B."/>
            <person name="Priest M."/>
            <person name="Young S.K."/>
            <person name="Wortman J."/>
            <person name="Nusbaum C."/>
            <person name="Birren B."/>
        </authorList>
    </citation>
    <scope>NUCLEOTIDE SEQUENCE [LARGE SCALE GENOMIC DNA]</scope>
    <source>
        <strain evidence="9 10">CBS 121828</strain>
    </source>
</reference>
<feature type="region of interest" description="Disordered" evidence="7">
    <location>
        <begin position="553"/>
        <end position="577"/>
    </location>
</feature>
<dbReference type="InterPro" id="IPR007219">
    <property type="entry name" value="XnlR_reg_dom"/>
</dbReference>
<comment type="subcellular location">
    <subcellularLocation>
        <location evidence="1">Nucleus</location>
    </subcellularLocation>
</comment>
<name>A0A0D1XF96_9EURO</name>
<dbReference type="PROSITE" id="PS50048">
    <property type="entry name" value="ZN2_CY6_FUNGAL_2"/>
    <property type="match status" value="1"/>
</dbReference>
<dbReference type="GO" id="GO:0000981">
    <property type="term" value="F:DNA-binding transcription factor activity, RNA polymerase II-specific"/>
    <property type="evidence" value="ECO:0007669"/>
    <property type="project" value="InterPro"/>
</dbReference>
<keyword evidence="3" id="KW-0805">Transcription regulation</keyword>
<dbReference type="InterPro" id="IPR036864">
    <property type="entry name" value="Zn2-C6_fun-type_DNA-bd_sf"/>
</dbReference>
<keyword evidence="4" id="KW-0238">DNA-binding</keyword>
<evidence type="ECO:0000313" key="10">
    <source>
        <dbReference type="Proteomes" id="UP000053599"/>
    </source>
</evidence>
<dbReference type="PROSITE" id="PS00463">
    <property type="entry name" value="ZN2_CY6_FUNGAL_1"/>
    <property type="match status" value="1"/>
</dbReference>
<dbReference type="PANTHER" id="PTHR31845:SF21">
    <property type="entry name" value="REGULATORY PROTEIN LEU3"/>
    <property type="match status" value="1"/>
</dbReference>
<dbReference type="GO" id="GO:0008270">
    <property type="term" value="F:zinc ion binding"/>
    <property type="evidence" value="ECO:0007669"/>
    <property type="project" value="InterPro"/>
</dbReference>
<dbReference type="STRING" id="1016849.A0A0D1XF96"/>
<feature type="domain" description="Zn(2)-C6 fungal-type" evidence="8">
    <location>
        <begin position="20"/>
        <end position="53"/>
    </location>
</feature>
<gene>
    <name evidence="9" type="ORF">PV11_02379</name>
</gene>
<accession>A0A0D1XF96</accession>
<dbReference type="Proteomes" id="UP000053599">
    <property type="component" value="Unassembled WGS sequence"/>
</dbReference>
<dbReference type="CDD" id="cd12148">
    <property type="entry name" value="fungal_TF_MHR"/>
    <property type="match status" value="1"/>
</dbReference>
<dbReference type="Gene3D" id="4.10.240.10">
    <property type="entry name" value="Zn(2)-C6 fungal-type DNA-binding domain"/>
    <property type="match status" value="1"/>
</dbReference>
<dbReference type="OrthoDB" id="3163292at2759"/>
<dbReference type="AlphaFoldDB" id="A0A0D1XF96"/>
<dbReference type="InterPro" id="IPR001138">
    <property type="entry name" value="Zn2Cys6_DnaBD"/>
</dbReference>
<dbReference type="HOGENOM" id="CLU_011455_3_0_1"/>
<dbReference type="InterPro" id="IPR051089">
    <property type="entry name" value="prtT"/>
</dbReference>
<dbReference type="SMART" id="SM00906">
    <property type="entry name" value="Fungal_trans"/>
    <property type="match status" value="1"/>
</dbReference>
<dbReference type="SMART" id="SM00066">
    <property type="entry name" value="GAL4"/>
    <property type="match status" value="1"/>
</dbReference>
<evidence type="ECO:0000256" key="3">
    <source>
        <dbReference type="ARBA" id="ARBA00023015"/>
    </source>
</evidence>
<evidence type="ECO:0000256" key="7">
    <source>
        <dbReference type="SAM" id="MobiDB-lite"/>
    </source>
</evidence>
<evidence type="ECO:0000313" key="9">
    <source>
        <dbReference type="EMBL" id="KIV86791.1"/>
    </source>
</evidence>
<evidence type="ECO:0000259" key="8">
    <source>
        <dbReference type="PROSITE" id="PS50048"/>
    </source>
</evidence>
<protein>
    <recommendedName>
        <fullName evidence="8">Zn(2)-C6 fungal-type domain-containing protein</fullName>
    </recommendedName>
</protein>
<dbReference type="GO" id="GO:0000976">
    <property type="term" value="F:transcription cis-regulatory region binding"/>
    <property type="evidence" value="ECO:0007669"/>
    <property type="project" value="TreeGrafter"/>
</dbReference>
<keyword evidence="6" id="KW-0539">Nucleus</keyword>
<evidence type="ECO:0000256" key="5">
    <source>
        <dbReference type="ARBA" id="ARBA00023163"/>
    </source>
</evidence>
<dbReference type="EMBL" id="KN846951">
    <property type="protein sequence ID" value="KIV86791.1"/>
    <property type="molecule type" value="Genomic_DNA"/>
</dbReference>
<evidence type="ECO:0000256" key="2">
    <source>
        <dbReference type="ARBA" id="ARBA00022723"/>
    </source>
</evidence>
<dbReference type="GO" id="GO:0006351">
    <property type="term" value="P:DNA-templated transcription"/>
    <property type="evidence" value="ECO:0007669"/>
    <property type="project" value="InterPro"/>
</dbReference>
<dbReference type="SUPFAM" id="SSF57701">
    <property type="entry name" value="Zn2/Cys6 DNA-binding domain"/>
    <property type="match status" value="1"/>
</dbReference>
<sequence>MASPTPPTEKPRPRTKRGAVCMTCRQAKQQCDATELSPAPCTRCAKFGRNCSIDPSFRRIKKRSRSSALEHELVQKENELQRFKDVPFLQASSTILRDRPLNLSPGVPSHCTHVTDQALEDVKVSHLDVINLIDHYYATFHPQFPILPDAATFISRYDANKLLLWSILSISAGGMREIASLYNSLVNPVRRLAGNIYSHQSRGLGAVQGLLLLCAWPFPYQHTVNDPSPMYAALAINLAQQLGLHRPPSFRSDFSYNPTRHEERFDEGERELAWYGCFVMDYTITARLGIPPSITSCQSIISEVAKGQSSSLPDTLLHLLHIAYLGQKTATLLGDDGSALSGLTSDPLRYIQLLDHDFQRTYASLKDKLSQQCKIFYLSTRLTLYSYAFNSGNDHDQTGLSDLKETEVSGKALSAVTELLQLACENFNATSRWPAFMKNCVIYATVMGSSIVARTIPSAIAVGSLLETCQAGNSLIRLWSLFPKDNYSRISTHISRFIDFINSKASTVAVNGQGHQIWQNELGGRGPVTSRMSANVLFNVIWPAKRAAGNTTHLALSSDKQRDDTATQPELQDGTSHQTFIDMTDPAYDDFDPMDNFQGSDIFDDIFADWSDLLGTAP</sequence>
<feature type="compositionally biased region" description="Polar residues" evidence="7">
    <location>
        <begin position="566"/>
        <end position="577"/>
    </location>
</feature>
<dbReference type="GO" id="GO:0005634">
    <property type="term" value="C:nucleus"/>
    <property type="evidence" value="ECO:0007669"/>
    <property type="project" value="UniProtKB-SubCell"/>
</dbReference>
<dbReference type="Pfam" id="PF00172">
    <property type="entry name" value="Zn_clus"/>
    <property type="match status" value="1"/>
</dbReference>
<keyword evidence="2" id="KW-0479">Metal-binding</keyword>
<evidence type="ECO:0000256" key="1">
    <source>
        <dbReference type="ARBA" id="ARBA00004123"/>
    </source>
</evidence>
<organism evidence="9 10">
    <name type="scientific">Exophiala sideris</name>
    <dbReference type="NCBI Taxonomy" id="1016849"/>
    <lineage>
        <taxon>Eukaryota</taxon>
        <taxon>Fungi</taxon>
        <taxon>Dikarya</taxon>
        <taxon>Ascomycota</taxon>
        <taxon>Pezizomycotina</taxon>
        <taxon>Eurotiomycetes</taxon>
        <taxon>Chaetothyriomycetidae</taxon>
        <taxon>Chaetothyriales</taxon>
        <taxon>Herpotrichiellaceae</taxon>
        <taxon>Exophiala</taxon>
    </lineage>
</organism>
<dbReference type="CDD" id="cd00067">
    <property type="entry name" value="GAL4"/>
    <property type="match status" value="1"/>
</dbReference>